<gene>
    <name evidence="2" type="ORF">L3081_13340</name>
</gene>
<evidence type="ECO:0000313" key="2">
    <source>
        <dbReference type="EMBL" id="MCI2284184.1"/>
    </source>
</evidence>
<dbReference type="InterPro" id="IPR018247">
    <property type="entry name" value="EF_Hand_1_Ca_BS"/>
</dbReference>
<comment type="caution">
    <text evidence="2">The sequence shown here is derived from an EMBL/GenBank/DDBJ whole genome shotgun (WGS) entry which is preliminary data.</text>
</comment>
<proteinExistence type="predicted"/>
<feature type="chain" id="PRO_5045719838" description="EF-hand domain-containing protein" evidence="1">
    <location>
        <begin position="27"/>
        <end position="175"/>
    </location>
</feature>
<dbReference type="PROSITE" id="PS00018">
    <property type="entry name" value="EF_HAND_1"/>
    <property type="match status" value="1"/>
</dbReference>
<evidence type="ECO:0000256" key="1">
    <source>
        <dbReference type="SAM" id="SignalP"/>
    </source>
</evidence>
<protein>
    <recommendedName>
        <fullName evidence="4">EF-hand domain-containing protein</fullName>
    </recommendedName>
</protein>
<name>A0ABS9X1Y6_9GAMM</name>
<evidence type="ECO:0000313" key="3">
    <source>
        <dbReference type="Proteomes" id="UP001139646"/>
    </source>
</evidence>
<accession>A0ABS9X1Y6</accession>
<dbReference type="Proteomes" id="UP001139646">
    <property type="component" value="Unassembled WGS sequence"/>
</dbReference>
<dbReference type="EMBL" id="JAKKSL010000002">
    <property type="protein sequence ID" value="MCI2284184.1"/>
    <property type="molecule type" value="Genomic_DNA"/>
</dbReference>
<organism evidence="2 3">
    <name type="scientific">Colwellia maritima</name>
    <dbReference type="NCBI Taxonomy" id="2912588"/>
    <lineage>
        <taxon>Bacteria</taxon>
        <taxon>Pseudomonadati</taxon>
        <taxon>Pseudomonadota</taxon>
        <taxon>Gammaproteobacteria</taxon>
        <taxon>Alteromonadales</taxon>
        <taxon>Colwelliaceae</taxon>
        <taxon>Colwellia</taxon>
    </lineage>
</organism>
<keyword evidence="3" id="KW-1185">Reference proteome</keyword>
<reference evidence="2" key="1">
    <citation type="submission" date="2022-01" db="EMBL/GenBank/DDBJ databases">
        <title>Colwellia maritima, isolated from seawater.</title>
        <authorList>
            <person name="Kristyanto S."/>
            <person name="Jung J."/>
            <person name="Jeon C.O."/>
        </authorList>
    </citation>
    <scope>NUCLEOTIDE SEQUENCE</scope>
    <source>
        <strain evidence="2">MSW7</strain>
    </source>
</reference>
<evidence type="ECO:0008006" key="4">
    <source>
        <dbReference type="Google" id="ProtNLM"/>
    </source>
</evidence>
<dbReference type="RefSeq" id="WP_242286637.1">
    <property type="nucleotide sequence ID" value="NZ_JAKKSL010000002.1"/>
</dbReference>
<sequence>MKHIKNNLISTAIFITSIFLSQALSAHVMVAQHGTLNVLEKGAFMVLSLPISAFEGIDDDNDGKLSNTEFNRHRNAIAKVIHNKIVLKDEQGVRVLEDMMLSPVVSHDSPNAPVSQLVVMGRYSLTNLLSPLEYTVEIFGTSPTENSLDIVATRKSDHKKQRVKLTPKNPSVSIF</sequence>
<feature type="signal peptide" evidence="1">
    <location>
        <begin position="1"/>
        <end position="26"/>
    </location>
</feature>
<keyword evidence="1" id="KW-0732">Signal</keyword>